<proteinExistence type="predicted"/>
<comment type="caution">
    <text evidence="2">The sequence shown here is derived from an EMBL/GenBank/DDBJ whole genome shotgun (WGS) entry which is preliminary data.</text>
</comment>
<gene>
    <name evidence="2" type="ORF">BHQ10_009889</name>
</gene>
<dbReference type="GeneID" id="63799103"/>
<protein>
    <submittedName>
        <fullName evidence="2">Uncharacterized protein</fullName>
    </submittedName>
</protein>
<dbReference type="EMBL" id="MIKG01000027">
    <property type="protein sequence ID" value="RAO73877.1"/>
    <property type="molecule type" value="Genomic_DNA"/>
</dbReference>
<dbReference type="STRING" id="1196081.A0A364LDK3"/>
<evidence type="ECO:0000313" key="2">
    <source>
        <dbReference type="EMBL" id="RAO73877.1"/>
    </source>
</evidence>
<name>A0A364LDK3_TALAM</name>
<keyword evidence="1" id="KW-1133">Transmembrane helix</keyword>
<evidence type="ECO:0000313" key="3">
    <source>
        <dbReference type="Proteomes" id="UP000249363"/>
    </source>
</evidence>
<evidence type="ECO:0000256" key="1">
    <source>
        <dbReference type="SAM" id="Phobius"/>
    </source>
</evidence>
<feature type="transmembrane region" description="Helical" evidence="1">
    <location>
        <begin position="413"/>
        <end position="437"/>
    </location>
</feature>
<keyword evidence="3" id="KW-1185">Reference proteome</keyword>
<keyword evidence="1" id="KW-0812">Transmembrane</keyword>
<reference evidence="2 3" key="1">
    <citation type="journal article" date="2017" name="Biotechnol. Biofuels">
        <title>Differential beta-glucosidase expression as a function of carbon source availability in Talaromyces amestolkiae: a genomic and proteomic approach.</title>
        <authorList>
            <person name="de Eugenio L.I."/>
            <person name="Mendez-Liter J.A."/>
            <person name="Nieto-Dominguez M."/>
            <person name="Alonso L."/>
            <person name="Gil-Munoz J."/>
            <person name="Barriuso J."/>
            <person name="Prieto A."/>
            <person name="Martinez M.J."/>
        </authorList>
    </citation>
    <scope>NUCLEOTIDE SEQUENCE [LARGE SCALE GENOMIC DNA]</scope>
    <source>
        <strain evidence="2 3">CIB</strain>
    </source>
</reference>
<organism evidence="2 3">
    <name type="scientific">Talaromyces amestolkiae</name>
    <dbReference type="NCBI Taxonomy" id="1196081"/>
    <lineage>
        <taxon>Eukaryota</taxon>
        <taxon>Fungi</taxon>
        <taxon>Dikarya</taxon>
        <taxon>Ascomycota</taxon>
        <taxon>Pezizomycotina</taxon>
        <taxon>Eurotiomycetes</taxon>
        <taxon>Eurotiomycetidae</taxon>
        <taxon>Eurotiales</taxon>
        <taxon>Trichocomaceae</taxon>
        <taxon>Talaromyces</taxon>
        <taxon>Talaromyces sect. Talaromyces</taxon>
    </lineage>
</organism>
<accession>A0A364LDK3</accession>
<feature type="transmembrane region" description="Helical" evidence="1">
    <location>
        <begin position="381"/>
        <end position="401"/>
    </location>
</feature>
<dbReference type="AlphaFoldDB" id="A0A364LDK3"/>
<dbReference type="Proteomes" id="UP000249363">
    <property type="component" value="Unassembled WGS sequence"/>
</dbReference>
<sequence length="487" mass="56081">MDCLTKTCPPKSWNERFLTDRNFKEEEPYVRMKSDVQSVFGGIENFMQDSEVSLPSDQIDDVVEFCQGSRPDDLRSGGGNAGRYRRAWLDDRKYSPDEASGVPRKYAQSPLTPSQLYKILQARRAPREQQSQKVEYDRNWTDLWFLKSQKNNLHHYRIHEAQISFVIVGSDNYRWDGYCFAFDEEEDLLDDDTHPIFKDDPISWDGKSCRCDANRPIWDPRKYFLAVFESRMCQILAEFERLVRMIAKSINRYENAALLTLSQHPQYQAYDAKGDFERVQLIMRLLRHLINVLSKYDQAWENFSRHEGDLGYFLDIVEANDLSSAQARLSIEAIKQAFVRLRQCKRELCDLEDLCKNSARITKLQLQLTLAGSNSARNNEIVTGLTASIVNPIAVAAALFSMPDAVKVNPKPFVVAIIISVALMRLLMSIPGLFGWWPGVNARIKAIQWDPRAYMKVVTTQTRHGADEAIYDVEMHPVDNHACNLES</sequence>
<dbReference type="RefSeq" id="XP_040738391.1">
    <property type="nucleotide sequence ID" value="XM_040882852.1"/>
</dbReference>
<keyword evidence="1" id="KW-0472">Membrane</keyword>
<dbReference type="OrthoDB" id="5428055at2759"/>